<dbReference type="EC" id="2.8.3.22" evidence="1"/>
<dbReference type="PANTHER" id="PTHR48228:SF5">
    <property type="entry name" value="ALPHA-METHYLACYL-COA RACEMASE"/>
    <property type="match status" value="1"/>
</dbReference>
<dbReference type="Gene3D" id="3.30.1540.10">
    <property type="entry name" value="formyl-coa transferase, domain 3"/>
    <property type="match status" value="1"/>
</dbReference>
<dbReference type="GO" id="GO:0016740">
    <property type="term" value="F:transferase activity"/>
    <property type="evidence" value="ECO:0007669"/>
    <property type="project" value="UniProtKB-KW"/>
</dbReference>
<dbReference type="SUPFAM" id="SSF89796">
    <property type="entry name" value="CoA-transferase family III (CaiB/BaiF)"/>
    <property type="match status" value="1"/>
</dbReference>
<dbReference type="InterPro" id="IPR003673">
    <property type="entry name" value="CoA-Trfase_fam_III"/>
</dbReference>
<organism evidence="1 2">
    <name type="scientific">Nocardia cerradoensis</name>
    <dbReference type="NCBI Taxonomy" id="85688"/>
    <lineage>
        <taxon>Bacteria</taxon>
        <taxon>Bacillati</taxon>
        <taxon>Actinomycetota</taxon>
        <taxon>Actinomycetes</taxon>
        <taxon>Mycobacteriales</taxon>
        <taxon>Nocardiaceae</taxon>
        <taxon>Nocardia</taxon>
    </lineage>
</organism>
<dbReference type="InterPro" id="IPR050509">
    <property type="entry name" value="CoA-transferase_III"/>
</dbReference>
<dbReference type="InterPro" id="IPR044855">
    <property type="entry name" value="CoA-Trfase_III_dom3_sf"/>
</dbReference>
<protein>
    <submittedName>
        <fullName evidence="1">Succinyl-CoA--L-malate CoA-transferase beta subunit</fullName>
        <ecNumber evidence="1">2.8.3.22</ecNumber>
    </submittedName>
</protein>
<dbReference type="Pfam" id="PF02515">
    <property type="entry name" value="CoA_transf_3"/>
    <property type="match status" value="1"/>
</dbReference>
<dbReference type="Proteomes" id="UP000215506">
    <property type="component" value="Unassembled WGS sequence"/>
</dbReference>
<name>A0A231H316_9NOCA</name>
<evidence type="ECO:0000313" key="1">
    <source>
        <dbReference type="EMBL" id="OXR43208.1"/>
    </source>
</evidence>
<accession>A0A231H316</accession>
<reference evidence="1 2" key="1">
    <citation type="submission" date="2017-07" db="EMBL/GenBank/DDBJ databases">
        <title>First draft Genome Sequence of Nocardia cerradoensis isolated from human infection.</title>
        <authorList>
            <person name="Carrasco G."/>
        </authorList>
    </citation>
    <scope>NUCLEOTIDE SEQUENCE [LARGE SCALE GENOMIC DNA]</scope>
    <source>
        <strain evidence="1 2">CNM20130759</strain>
    </source>
</reference>
<keyword evidence="2" id="KW-1185">Reference proteome</keyword>
<gene>
    <name evidence="1" type="primary">smtB_5</name>
    <name evidence="1" type="ORF">B7C42_04630</name>
</gene>
<sequence>MTDLVPAGCAGPLAGVRVVELAAIGPAPHAAMTLADLGADVVLIDRRNPGATGHRPAQQRGRTLVEADLKHPADREQILSLVERADVLLEGFRPGVTERLGIGPRVALERNPRLIYGRVTGWGQTGPRAQQAGHDLNYISITGLLHAVGRADQRPVPPLNLFGDFGGGSMSLVVGVLAALIERQRSGRGQVVDAAMVNGAPALGHLLWSMRASGRWSDERGTNIFDGSAPFYDTYECSDGRYVAVAALEPKFYAELLRILDLEPETLGPQRDPEGWVKMRKVFAEKFATRSRDDWANMFDGTDACVTPVLTMTEAQDDEHMRARGVFVDIDGAVQPSPAPVFSRTPPVVPAPPPRWPVDIATVWK</sequence>
<dbReference type="InterPro" id="IPR023606">
    <property type="entry name" value="CoA-Trfase_III_dom_1_sf"/>
</dbReference>
<evidence type="ECO:0000313" key="2">
    <source>
        <dbReference type="Proteomes" id="UP000215506"/>
    </source>
</evidence>
<proteinExistence type="predicted"/>
<comment type="caution">
    <text evidence="1">The sequence shown here is derived from an EMBL/GenBank/DDBJ whole genome shotgun (WGS) entry which is preliminary data.</text>
</comment>
<dbReference type="EMBL" id="NGAF01000010">
    <property type="protein sequence ID" value="OXR43208.1"/>
    <property type="molecule type" value="Genomic_DNA"/>
</dbReference>
<keyword evidence="1" id="KW-0808">Transferase</keyword>
<dbReference type="PANTHER" id="PTHR48228">
    <property type="entry name" value="SUCCINYL-COA--D-CITRAMALATE COA-TRANSFERASE"/>
    <property type="match status" value="1"/>
</dbReference>
<dbReference type="AlphaFoldDB" id="A0A231H316"/>
<dbReference type="Gene3D" id="3.40.50.10540">
    <property type="entry name" value="Crotonobetainyl-coa:carnitine coa-transferase, domain 1"/>
    <property type="match status" value="1"/>
</dbReference>